<dbReference type="Proteomes" id="UP001243623">
    <property type="component" value="Chromosome"/>
</dbReference>
<dbReference type="SUPFAM" id="SSF56300">
    <property type="entry name" value="Metallo-dependent phosphatases"/>
    <property type="match status" value="1"/>
</dbReference>
<keyword evidence="2 4" id="KW-0479">Metal-binding</keyword>
<dbReference type="AlphaFoldDB" id="A0A9Y2AHE0"/>
<gene>
    <name evidence="6" type="ORF">P3F81_07340</name>
</gene>
<dbReference type="PROSITE" id="PS01269">
    <property type="entry name" value="UPF0025"/>
    <property type="match status" value="1"/>
</dbReference>
<dbReference type="InterPro" id="IPR024654">
    <property type="entry name" value="Calcineurin-like_PHP_lpxH"/>
</dbReference>
<dbReference type="Gene3D" id="3.60.21.10">
    <property type="match status" value="1"/>
</dbReference>
<dbReference type="InterPro" id="IPR020935">
    <property type="entry name" value="PdiEstase_YfcE_CS"/>
</dbReference>
<reference evidence="6" key="1">
    <citation type="submission" date="2023-03" db="EMBL/GenBank/DDBJ databases">
        <title>Selenobaculum gbiensis gen. nov. sp. nov., a new bacterium isolated from the gut microbiota of IBD patient.</title>
        <authorList>
            <person name="Yeo S."/>
            <person name="Park H."/>
            <person name="Huh C.S."/>
        </authorList>
    </citation>
    <scope>NUCLEOTIDE SEQUENCE</scope>
    <source>
        <strain evidence="6">ICN-92133</strain>
    </source>
</reference>
<keyword evidence="7" id="KW-1185">Reference proteome</keyword>
<dbReference type="EMBL" id="CP120678">
    <property type="protein sequence ID" value="WIW69733.1"/>
    <property type="molecule type" value="Genomic_DNA"/>
</dbReference>
<dbReference type="InterPro" id="IPR029052">
    <property type="entry name" value="Metallo-depent_PP-like"/>
</dbReference>
<evidence type="ECO:0000313" key="6">
    <source>
        <dbReference type="EMBL" id="WIW69733.1"/>
    </source>
</evidence>
<dbReference type="NCBIfam" id="TIGR00040">
    <property type="entry name" value="yfcE"/>
    <property type="match status" value="1"/>
</dbReference>
<organism evidence="6 7">
    <name type="scientific">Selenobaculum gibii</name>
    <dbReference type="NCBI Taxonomy" id="3054208"/>
    <lineage>
        <taxon>Bacteria</taxon>
        <taxon>Bacillati</taxon>
        <taxon>Bacillota</taxon>
        <taxon>Negativicutes</taxon>
        <taxon>Selenomonadales</taxon>
        <taxon>Selenomonadaceae</taxon>
        <taxon>Selenobaculum</taxon>
    </lineage>
</organism>
<sequence>MKKVLIISDTHGLLRDEVKAKLPTVDFVIHAGDINTPMVLQYLNEHSELFIIRGNNDKEWACNLPKILAITIEGVRILLVHNKEDIPKELTNIDVVIYGHSHKYDDKIIDGVLCLNPGSCGNRRFNLPISMCEMWISGETYKYEKIIIK</sequence>
<dbReference type="PANTHER" id="PTHR11124">
    <property type="entry name" value="VACUOLAR SORTING PROTEIN VPS29"/>
    <property type="match status" value="1"/>
</dbReference>
<evidence type="ECO:0000313" key="7">
    <source>
        <dbReference type="Proteomes" id="UP001243623"/>
    </source>
</evidence>
<comment type="cofactor">
    <cofactor evidence="4">
        <name>a divalent metal cation</name>
        <dbReference type="ChEBI" id="CHEBI:60240"/>
    </cofactor>
</comment>
<accession>A0A9Y2AHE0</accession>
<evidence type="ECO:0000259" key="5">
    <source>
        <dbReference type="Pfam" id="PF12850"/>
    </source>
</evidence>
<dbReference type="RefSeq" id="WP_309320230.1">
    <property type="nucleotide sequence ID" value="NZ_CP120678.1"/>
</dbReference>
<comment type="similarity">
    <text evidence="1 4">Belongs to the metallophosphoesterase superfamily. YfcE family.</text>
</comment>
<dbReference type="InterPro" id="IPR000979">
    <property type="entry name" value="Phosphodiesterase_MJ0936/Vps29"/>
</dbReference>
<feature type="domain" description="Calcineurin-like phosphoesterase" evidence="5">
    <location>
        <begin position="3"/>
        <end position="133"/>
    </location>
</feature>
<dbReference type="KEGG" id="sgbi:P3F81_07340"/>
<protein>
    <recommendedName>
        <fullName evidence="4">Phosphoesterase</fullName>
        <ecNumber evidence="4">3.1.4.-</ecNumber>
    </recommendedName>
</protein>
<evidence type="ECO:0000256" key="1">
    <source>
        <dbReference type="ARBA" id="ARBA00008950"/>
    </source>
</evidence>
<dbReference type="GO" id="GO:0016787">
    <property type="term" value="F:hydrolase activity"/>
    <property type="evidence" value="ECO:0007669"/>
    <property type="project" value="UniProtKB-UniRule"/>
</dbReference>
<keyword evidence="3" id="KW-0378">Hydrolase</keyword>
<name>A0A9Y2AHE0_9FIRM</name>
<evidence type="ECO:0000256" key="3">
    <source>
        <dbReference type="ARBA" id="ARBA00022801"/>
    </source>
</evidence>
<proteinExistence type="inferred from homology"/>
<evidence type="ECO:0000256" key="4">
    <source>
        <dbReference type="RuleBase" id="RU362039"/>
    </source>
</evidence>
<dbReference type="Pfam" id="PF12850">
    <property type="entry name" value="Metallophos_2"/>
    <property type="match status" value="1"/>
</dbReference>
<dbReference type="GO" id="GO:0046872">
    <property type="term" value="F:metal ion binding"/>
    <property type="evidence" value="ECO:0007669"/>
    <property type="project" value="UniProtKB-KW"/>
</dbReference>
<evidence type="ECO:0000256" key="2">
    <source>
        <dbReference type="ARBA" id="ARBA00022723"/>
    </source>
</evidence>
<dbReference type="EC" id="3.1.4.-" evidence="4"/>